<feature type="transmembrane region" description="Helical" evidence="1">
    <location>
        <begin position="40"/>
        <end position="61"/>
    </location>
</feature>
<dbReference type="RefSeq" id="WP_187014056.1">
    <property type="nucleotide sequence ID" value="NZ_JACOQI010000003.1"/>
</dbReference>
<reference evidence="2" key="1">
    <citation type="submission" date="2020-08" db="EMBL/GenBank/DDBJ databases">
        <title>Genome public.</title>
        <authorList>
            <person name="Liu C."/>
            <person name="Sun Q."/>
        </authorList>
    </citation>
    <scope>NUCLEOTIDE SEQUENCE</scope>
    <source>
        <strain evidence="2">BX15</strain>
    </source>
</reference>
<sequence>MDWLLDDSQGWENLTDGAPTGSEGGGTAPSPKLRKSVLPWAIPLGVSGFGLLLLGIFSSIFPAEYMVASTVIAGNQEPADRIYRGLAGFLKCNNLEWLFRLCLVIAIGSLLAGLWQKGVMKRFEDAVDHKLDELGEKNRDASA</sequence>
<protein>
    <submittedName>
        <fullName evidence="2">Uncharacterized protein</fullName>
    </submittedName>
</protein>
<dbReference type="Proteomes" id="UP000620327">
    <property type="component" value="Unassembled WGS sequence"/>
</dbReference>
<keyword evidence="1" id="KW-1133">Transmembrane helix</keyword>
<evidence type="ECO:0000313" key="3">
    <source>
        <dbReference type="Proteomes" id="UP000620327"/>
    </source>
</evidence>
<gene>
    <name evidence="2" type="ORF">H8Z83_05115</name>
</gene>
<comment type="caution">
    <text evidence="2">The sequence shown here is derived from an EMBL/GenBank/DDBJ whole genome shotgun (WGS) entry which is preliminary data.</text>
</comment>
<accession>A0A923MHR5</accession>
<keyword evidence="3" id="KW-1185">Reference proteome</keyword>
<dbReference type="AlphaFoldDB" id="A0A923MHR5"/>
<feature type="transmembrane region" description="Helical" evidence="1">
    <location>
        <begin position="97"/>
        <end position="115"/>
    </location>
</feature>
<evidence type="ECO:0000256" key="1">
    <source>
        <dbReference type="SAM" id="Phobius"/>
    </source>
</evidence>
<proteinExistence type="predicted"/>
<evidence type="ECO:0000313" key="2">
    <source>
        <dbReference type="EMBL" id="MBC5769704.1"/>
    </source>
</evidence>
<keyword evidence="1" id="KW-0812">Transmembrane</keyword>
<keyword evidence="1" id="KW-0472">Membrane</keyword>
<name>A0A923MHR5_9FIRM</name>
<dbReference type="EMBL" id="JACOQI010000003">
    <property type="protein sequence ID" value="MBC5769704.1"/>
    <property type="molecule type" value="Genomic_DNA"/>
</dbReference>
<organism evidence="2 3">
    <name type="scientific">Dysosmobacter segnis</name>
    <dbReference type="NCBI Taxonomy" id="2763042"/>
    <lineage>
        <taxon>Bacteria</taxon>
        <taxon>Bacillati</taxon>
        <taxon>Bacillota</taxon>
        <taxon>Clostridia</taxon>
        <taxon>Eubacteriales</taxon>
        <taxon>Oscillospiraceae</taxon>
        <taxon>Dysosmobacter</taxon>
    </lineage>
</organism>